<dbReference type="InterPro" id="IPR025103">
    <property type="entry name" value="DUF4011"/>
</dbReference>
<protein>
    <recommendedName>
        <fullName evidence="1">DNA2/NAM7 helicase helicase domain-containing protein</fullName>
    </recommendedName>
</protein>
<feature type="domain" description="DNA2/NAM7 helicase helicase" evidence="1">
    <location>
        <begin position="333"/>
        <end position="455"/>
    </location>
</feature>
<proteinExistence type="predicted"/>
<dbReference type="EMBL" id="ASPP01014832">
    <property type="protein sequence ID" value="ETO18494.1"/>
    <property type="molecule type" value="Genomic_DNA"/>
</dbReference>
<dbReference type="Proteomes" id="UP000023152">
    <property type="component" value="Unassembled WGS sequence"/>
</dbReference>
<dbReference type="AlphaFoldDB" id="X6MXF5"/>
<name>X6MXF5_RETFI</name>
<reference evidence="2 3" key="1">
    <citation type="journal article" date="2013" name="Curr. Biol.">
        <title>The Genome of the Foraminiferan Reticulomyxa filosa.</title>
        <authorList>
            <person name="Glockner G."/>
            <person name="Hulsmann N."/>
            <person name="Schleicher M."/>
            <person name="Noegel A.A."/>
            <person name="Eichinger L."/>
            <person name="Gallinger C."/>
            <person name="Pawlowski J."/>
            <person name="Sierra R."/>
            <person name="Euteneuer U."/>
            <person name="Pillet L."/>
            <person name="Moustafa A."/>
            <person name="Platzer M."/>
            <person name="Groth M."/>
            <person name="Szafranski K."/>
            <person name="Schliwa M."/>
        </authorList>
    </citation>
    <scope>NUCLEOTIDE SEQUENCE [LARGE SCALE GENOMIC DNA]</scope>
</reference>
<sequence>MSNPQNLDELRKIVRDGLEKTRRDLLDLSGRNRLLNFKHTSAKIIRFVDELPNHIYTELLSSADSDSKGGFILSPVQLPKKSDYPDIEDKKNLLKIDVKTHAKNLAISTEWEMQAITKSSKPYHHDDKLQTLLYPEDLDRLARRIQSEARTAVEESGVNMLFLCLGFLKWSDSNNSDIFNQAPLIMIPVEIERQKVDSKTGYAKFHLKYTGEDILDNICLREKLLQFAIELPSFEGFESPEEYFSALEKILTDIKPDWAIQRFITLGFLSFGKMLMYLDLDPARWPEVSGIADTPLIVDIFRGNHSGDGNVAADFDIDNDKTLPKLPHVMDADSSQHSAIIDVLRGKNIVVEGPPGTGKSQTITNLIAACLAEGKTVLFVTEKLAALEVVRKRLDSVNLGNFCLELHSHKTQKKTMMNDLKKRLDMNTNSYKAAANLADMCLSELNQKKQKLIQYTEAINAPYGKTEETPHQIFWKTEALYKELSQPYKAESYTAPKNVAETTIAELRGHIELIRNLADNFRDYFGGENKTKTHYWFGLNIQGPADWALQQDIFTGLQKLAGTASEARTAYAHIESKGFQDYSFGDFPSLASGLAEFSLEDFNKANLYELLKLDEIEPLLKHTIILVETYKNHLESYSEAMDACKIQQEQLNKFSRSVSIDDVRLPEALTFQEMYGITRKAIHAIADFKKTIALFKEAAGYLNLGEEINSIKALRAITHGAGICSAIDKTILSYRNPVIENAIGNPALPEITTKVKELCDEQAALKEHFELDKVLPIERLKEIQQAFKNKGILSILSSQWRLALLDYRKFAKNKKEKDYSAVAVRIESLINYCAGVEALAQNAVYKTLLPNFYCGIETDIESLKSAVSFYDALRNDTLKFPTYGTRLYNVLKYQDRLIYDWFSEQKAELEKGLNALDTIKSVLVVKAENTENLSDTQNALKSAKAFVEEYSRVRAFADEADIPADLTLKQLKEAFRLTSVYEAIKKGESLPKDRYDFCLK</sequence>
<gene>
    <name evidence="2" type="ORF">RFI_18770</name>
</gene>
<dbReference type="InterPro" id="IPR041677">
    <property type="entry name" value="DNA2/NAM7_AAA_11"/>
</dbReference>
<accession>X6MXF5</accession>
<dbReference type="Pfam" id="PF13195">
    <property type="entry name" value="DUF4011"/>
    <property type="match status" value="1"/>
</dbReference>
<evidence type="ECO:0000313" key="2">
    <source>
        <dbReference type="EMBL" id="ETO18494.1"/>
    </source>
</evidence>
<dbReference type="Gene3D" id="3.40.50.300">
    <property type="entry name" value="P-loop containing nucleotide triphosphate hydrolases"/>
    <property type="match status" value="1"/>
</dbReference>
<dbReference type="OrthoDB" id="6513042at2759"/>
<dbReference type="InterPro" id="IPR027417">
    <property type="entry name" value="P-loop_NTPase"/>
</dbReference>
<evidence type="ECO:0000259" key="1">
    <source>
        <dbReference type="Pfam" id="PF13086"/>
    </source>
</evidence>
<comment type="caution">
    <text evidence="2">The sequence shown here is derived from an EMBL/GenBank/DDBJ whole genome shotgun (WGS) entry which is preliminary data.</text>
</comment>
<dbReference type="GO" id="GO:0004386">
    <property type="term" value="F:helicase activity"/>
    <property type="evidence" value="ECO:0007669"/>
    <property type="project" value="InterPro"/>
</dbReference>
<evidence type="ECO:0000313" key="3">
    <source>
        <dbReference type="Proteomes" id="UP000023152"/>
    </source>
</evidence>
<dbReference type="Pfam" id="PF13086">
    <property type="entry name" value="AAA_11"/>
    <property type="match status" value="1"/>
</dbReference>
<keyword evidence="3" id="KW-1185">Reference proteome</keyword>
<dbReference type="SUPFAM" id="SSF52540">
    <property type="entry name" value="P-loop containing nucleoside triphosphate hydrolases"/>
    <property type="match status" value="1"/>
</dbReference>
<organism evidence="2 3">
    <name type="scientific">Reticulomyxa filosa</name>
    <dbReference type="NCBI Taxonomy" id="46433"/>
    <lineage>
        <taxon>Eukaryota</taxon>
        <taxon>Sar</taxon>
        <taxon>Rhizaria</taxon>
        <taxon>Retaria</taxon>
        <taxon>Foraminifera</taxon>
        <taxon>Monothalamids</taxon>
        <taxon>Reticulomyxidae</taxon>
        <taxon>Reticulomyxa</taxon>
    </lineage>
</organism>